<evidence type="ECO:0000313" key="2">
    <source>
        <dbReference type="Proteomes" id="UP000199533"/>
    </source>
</evidence>
<proteinExistence type="predicted"/>
<dbReference type="Proteomes" id="UP000199533">
    <property type="component" value="Unassembled WGS sequence"/>
</dbReference>
<sequence>MRDQRGICIFALIESVFDIQNGIVDFEYPT</sequence>
<dbReference type="AlphaFoldDB" id="A0A1I3XID1"/>
<keyword evidence="2" id="KW-1185">Reference proteome</keyword>
<accession>A0A1I3XID1</accession>
<organism evidence="1 2">
    <name type="scientific">Nitrosomonas aestuarii</name>
    <dbReference type="NCBI Taxonomy" id="52441"/>
    <lineage>
        <taxon>Bacteria</taxon>
        <taxon>Pseudomonadati</taxon>
        <taxon>Pseudomonadota</taxon>
        <taxon>Betaproteobacteria</taxon>
        <taxon>Nitrosomonadales</taxon>
        <taxon>Nitrosomonadaceae</taxon>
        <taxon>Nitrosomonas</taxon>
    </lineage>
</organism>
<protein>
    <submittedName>
        <fullName evidence="1">Uncharacterized protein</fullName>
    </submittedName>
</protein>
<gene>
    <name evidence="1" type="ORF">SAMN05216302_1001289</name>
</gene>
<reference evidence="2" key="1">
    <citation type="submission" date="2016-10" db="EMBL/GenBank/DDBJ databases">
        <authorList>
            <person name="Varghese N."/>
            <person name="Submissions S."/>
        </authorList>
    </citation>
    <scope>NUCLEOTIDE SEQUENCE [LARGE SCALE GENOMIC DNA]</scope>
    <source>
        <strain evidence="2">Nm69</strain>
    </source>
</reference>
<dbReference type="EMBL" id="FOSP01000001">
    <property type="protein sequence ID" value="SFK18821.1"/>
    <property type="molecule type" value="Genomic_DNA"/>
</dbReference>
<dbReference type="STRING" id="52441.SAMN05216302_1001289"/>
<name>A0A1I3XID1_9PROT</name>
<evidence type="ECO:0000313" key="1">
    <source>
        <dbReference type="EMBL" id="SFK18821.1"/>
    </source>
</evidence>